<feature type="compositionally biased region" description="Basic and acidic residues" evidence="1">
    <location>
        <begin position="65"/>
        <end position="110"/>
    </location>
</feature>
<proteinExistence type="predicted"/>
<feature type="region of interest" description="Disordered" evidence="1">
    <location>
        <begin position="65"/>
        <end position="122"/>
    </location>
</feature>
<protein>
    <submittedName>
        <fullName evidence="2">DUF3140 domain-containing protein</fullName>
    </submittedName>
</protein>
<name>A0ABT1DB33_9PROT</name>
<feature type="compositionally biased region" description="Low complexity" evidence="1">
    <location>
        <begin position="311"/>
        <end position="322"/>
    </location>
</feature>
<dbReference type="PANTHER" id="PTHR40630">
    <property type="entry name" value="POSSIBLE DNA-BINDING PROTEIN"/>
    <property type="match status" value="1"/>
</dbReference>
<evidence type="ECO:0000313" key="3">
    <source>
        <dbReference type="Proteomes" id="UP001523392"/>
    </source>
</evidence>
<sequence>MPGIARRSDPALWDAVKAEITQGAKGGKPGQWSARKAQLATAEYQRRGGAYLGPKDGDNHLAQWKREEWGTRSGRPSRETGERYLPRAAREALSDGDHARSSTAKRRDSAAGRQFPPPPAGIAARTASLRHAGKDHRGGDRMDQDIAAEFRRLVNIPAEELAEWLESEESRVAGMTREGEAEAVGHQSGRRILAILRGEAAEEAFLHEVVGYIHRHLAQRPAGEVTQTRWRHSLMNWGHDPLREEEGMGETEMQPEMEGESPPAMMPEAEPAPAPKRRRAAPRRKAAADGESSGQSEGGRKGGSARTPRKAAAARSNAAKGAATRRASSG</sequence>
<accession>A0ABT1DB33</accession>
<dbReference type="RefSeq" id="WP_252954813.1">
    <property type="nucleotide sequence ID" value="NZ_JAFIRR010000120.1"/>
</dbReference>
<organism evidence="2 3">
    <name type="scientific">Siccirubricoccus soli</name>
    <dbReference type="NCBI Taxonomy" id="2899147"/>
    <lineage>
        <taxon>Bacteria</taxon>
        <taxon>Pseudomonadati</taxon>
        <taxon>Pseudomonadota</taxon>
        <taxon>Alphaproteobacteria</taxon>
        <taxon>Acetobacterales</taxon>
        <taxon>Roseomonadaceae</taxon>
        <taxon>Siccirubricoccus</taxon>
    </lineage>
</organism>
<dbReference type="EMBL" id="JAFIRR010000120">
    <property type="protein sequence ID" value="MCO6418185.1"/>
    <property type="molecule type" value="Genomic_DNA"/>
</dbReference>
<keyword evidence="3" id="KW-1185">Reference proteome</keyword>
<evidence type="ECO:0000313" key="2">
    <source>
        <dbReference type="EMBL" id="MCO6418185.1"/>
    </source>
</evidence>
<feature type="region of interest" description="Disordered" evidence="1">
    <location>
        <begin position="238"/>
        <end position="330"/>
    </location>
</feature>
<feature type="compositionally biased region" description="Acidic residues" evidence="1">
    <location>
        <begin position="247"/>
        <end position="259"/>
    </location>
</feature>
<gene>
    <name evidence="2" type="ORF">JYK14_18740</name>
</gene>
<reference evidence="2 3" key="1">
    <citation type="submission" date="2021-12" db="EMBL/GenBank/DDBJ databases">
        <title>Siccirubricoccus leaddurans sp. nov., a high concentration Zn2+ tolerance bacterium.</title>
        <authorList>
            <person name="Cao Y."/>
        </authorList>
    </citation>
    <scope>NUCLEOTIDE SEQUENCE [LARGE SCALE GENOMIC DNA]</scope>
    <source>
        <strain evidence="2 3">KC 17139</strain>
    </source>
</reference>
<evidence type="ECO:0000256" key="1">
    <source>
        <dbReference type="SAM" id="MobiDB-lite"/>
    </source>
</evidence>
<feature type="non-terminal residue" evidence="2">
    <location>
        <position position="330"/>
    </location>
</feature>
<dbReference type="InterPro" id="IPR021487">
    <property type="entry name" value="DUF3140"/>
</dbReference>
<feature type="compositionally biased region" description="Low complexity" evidence="1">
    <location>
        <begin position="262"/>
        <end position="271"/>
    </location>
</feature>
<comment type="caution">
    <text evidence="2">The sequence shown here is derived from an EMBL/GenBank/DDBJ whole genome shotgun (WGS) entry which is preliminary data.</text>
</comment>
<dbReference type="PANTHER" id="PTHR40630:SF1">
    <property type="entry name" value="DNA-BINDING PROTEIN"/>
    <property type="match status" value="1"/>
</dbReference>
<dbReference type="Proteomes" id="UP001523392">
    <property type="component" value="Unassembled WGS sequence"/>
</dbReference>
<dbReference type="Pfam" id="PF11338">
    <property type="entry name" value="DUF3140"/>
    <property type="match status" value="1"/>
</dbReference>
<feature type="compositionally biased region" description="Basic residues" evidence="1">
    <location>
        <begin position="275"/>
        <end position="285"/>
    </location>
</feature>